<sequence length="531" mass="56346">MDQPISLTALISQLQDLVSKIPNVPSTVPPQPGSDGATAVQRPLLSRSIPPLPLTSSALPSAGSPLPALLTYLSTHILPHLNASALSPNYYGFVIGGTTPAALISDFLVALYDQNVSVHLPSESISTAVEVAALNQLLSLFHLDASTWGIGPNLPGGGTFTTGATASTVLGLALGREFTLATAGRRFSAHPPVSVAEEGLLSAASRAGVHEIRILSALPHSSVLKAAAILGLGRSSFIDISRPTSGGLELDLTKLETEASAPHRACILVVGAGEVNSGRFATRGGLAQWQHLRQICDRLGVWVHVDGAFGLFARLLADQGSDYDTLVAGADGLQLADSITGDGHKMLNVPYDCGFFFTRHKRLSEQVCLNRAAYLKDGGSGGDGGGDGVQTPLNVGLENSRRFRALPVHATLVAYGREGYVNMVKRQVGLARRVVRWLWDQDGYEVLPRGRGEGGVEEAVRETFMIVLFRARDDVVNDGLVDRVKGDGRIYVSGTVWEGKKAARIAVSSWMVDVERDGRLIEEALSDALNM</sequence>
<name>W2RVP3_CYPE1</name>
<dbReference type="InParanoid" id="W2RVP3"/>
<accession>W2RVP3</accession>
<keyword evidence="8" id="KW-1185">Reference proteome</keyword>
<evidence type="ECO:0000256" key="1">
    <source>
        <dbReference type="ARBA" id="ARBA00001933"/>
    </source>
</evidence>
<evidence type="ECO:0000256" key="2">
    <source>
        <dbReference type="ARBA" id="ARBA00009533"/>
    </source>
</evidence>
<dbReference type="RefSeq" id="XP_008718623.1">
    <property type="nucleotide sequence ID" value="XM_008720401.1"/>
</dbReference>
<keyword evidence="4 6" id="KW-0456">Lyase</keyword>
<proteinExistence type="inferred from homology"/>
<dbReference type="InterPro" id="IPR015422">
    <property type="entry name" value="PyrdxlP-dep_Trfase_small"/>
</dbReference>
<dbReference type="HOGENOM" id="CLU_011856_6_2_1"/>
<evidence type="ECO:0000256" key="6">
    <source>
        <dbReference type="RuleBase" id="RU000382"/>
    </source>
</evidence>
<evidence type="ECO:0000256" key="4">
    <source>
        <dbReference type="ARBA" id="ARBA00023239"/>
    </source>
</evidence>
<reference evidence="7 8" key="1">
    <citation type="submission" date="2013-03" db="EMBL/GenBank/DDBJ databases">
        <title>The Genome Sequence of Phialophora europaea CBS 101466.</title>
        <authorList>
            <consortium name="The Broad Institute Genomics Platform"/>
            <person name="Cuomo C."/>
            <person name="de Hoog S."/>
            <person name="Gorbushina A."/>
            <person name="Walker B."/>
            <person name="Young S.K."/>
            <person name="Zeng Q."/>
            <person name="Gargeya S."/>
            <person name="Fitzgerald M."/>
            <person name="Haas B."/>
            <person name="Abouelleil A."/>
            <person name="Allen A.W."/>
            <person name="Alvarado L."/>
            <person name="Arachchi H.M."/>
            <person name="Berlin A.M."/>
            <person name="Chapman S.B."/>
            <person name="Gainer-Dewar J."/>
            <person name="Goldberg J."/>
            <person name="Griggs A."/>
            <person name="Gujja S."/>
            <person name="Hansen M."/>
            <person name="Howarth C."/>
            <person name="Imamovic A."/>
            <person name="Ireland A."/>
            <person name="Larimer J."/>
            <person name="McCowan C."/>
            <person name="Murphy C."/>
            <person name="Pearson M."/>
            <person name="Poon T.W."/>
            <person name="Priest M."/>
            <person name="Roberts A."/>
            <person name="Saif S."/>
            <person name="Shea T."/>
            <person name="Sisk P."/>
            <person name="Sykes S."/>
            <person name="Wortman J."/>
            <person name="Nusbaum C."/>
            <person name="Birren B."/>
        </authorList>
    </citation>
    <scope>NUCLEOTIDE SEQUENCE [LARGE SCALE GENOMIC DNA]</scope>
    <source>
        <strain evidence="7 8">CBS 101466</strain>
    </source>
</reference>
<evidence type="ECO:0000313" key="7">
    <source>
        <dbReference type="EMBL" id="ETN39838.1"/>
    </source>
</evidence>
<dbReference type="Gene3D" id="3.90.1150.10">
    <property type="entry name" value="Aspartate Aminotransferase, domain 1"/>
    <property type="match status" value="1"/>
</dbReference>
<dbReference type="eggNOG" id="KOG0628">
    <property type="taxonomic scope" value="Eukaryota"/>
</dbReference>
<dbReference type="InterPro" id="IPR015421">
    <property type="entry name" value="PyrdxlP-dep_Trfase_major"/>
</dbReference>
<dbReference type="Proteomes" id="UP000030752">
    <property type="component" value="Unassembled WGS sequence"/>
</dbReference>
<dbReference type="SUPFAM" id="SSF53383">
    <property type="entry name" value="PLP-dependent transferases"/>
    <property type="match status" value="1"/>
</dbReference>
<keyword evidence="3 5" id="KW-0663">Pyridoxal phosphate</keyword>
<dbReference type="GO" id="GO:0005737">
    <property type="term" value="C:cytoplasm"/>
    <property type="evidence" value="ECO:0007669"/>
    <property type="project" value="TreeGrafter"/>
</dbReference>
<dbReference type="VEuPathDB" id="FungiDB:HMPREF1541_06064"/>
<dbReference type="AlphaFoldDB" id="W2RVP3"/>
<gene>
    <name evidence="7" type="ORF">HMPREF1541_06064</name>
</gene>
<evidence type="ECO:0000256" key="5">
    <source>
        <dbReference type="PIRSR" id="PIRSR602129-50"/>
    </source>
</evidence>
<dbReference type="GO" id="GO:0019752">
    <property type="term" value="P:carboxylic acid metabolic process"/>
    <property type="evidence" value="ECO:0007669"/>
    <property type="project" value="InterPro"/>
</dbReference>
<dbReference type="EMBL" id="KB822721">
    <property type="protein sequence ID" value="ETN39838.1"/>
    <property type="molecule type" value="Genomic_DNA"/>
</dbReference>
<protein>
    <recommendedName>
        <fullName evidence="9">Tyrosine decarboxylase</fullName>
    </recommendedName>
</protein>
<organism evidence="7 8">
    <name type="scientific">Cyphellophora europaea (strain CBS 101466)</name>
    <name type="common">Phialophora europaea</name>
    <dbReference type="NCBI Taxonomy" id="1220924"/>
    <lineage>
        <taxon>Eukaryota</taxon>
        <taxon>Fungi</taxon>
        <taxon>Dikarya</taxon>
        <taxon>Ascomycota</taxon>
        <taxon>Pezizomycotina</taxon>
        <taxon>Eurotiomycetes</taxon>
        <taxon>Chaetothyriomycetidae</taxon>
        <taxon>Chaetothyriales</taxon>
        <taxon>Cyphellophoraceae</taxon>
        <taxon>Cyphellophora</taxon>
    </lineage>
</organism>
<dbReference type="InterPro" id="IPR002129">
    <property type="entry name" value="PyrdxlP-dep_de-COase"/>
</dbReference>
<dbReference type="Pfam" id="PF00282">
    <property type="entry name" value="Pyridoxal_deC"/>
    <property type="match status" value="1"/>
</dbReference>
<evidence type="ECO:0008006" key="9">
    <source>
        <dbReference type="Google" id="ProtNLM"/>
    </source>
</evidence>
<dbReference type="InterPro" id="IPR010977">
    <property type="entry name" value="Aromatic_deC"/>
</dbReference>
<dbReference type="GeneID" id="19973403"/>
<dbReference type="GO" id="GO:0030170">
    <property type="term" value="F:pyridoxal phosphate binding"/>
    <property type="evidence" value="ECO:0007669"/>
    <property type="project" value="InterPro"/>
</dbReference>
<evidence type="ECO:0000256" key="3">
    <source>
        <dbReference type="ARBA" id="ARBA00022898"/>
    </source>
</evidence>
<dbReference type="InterPro" id="IPR015424">
    <property type="entry name" value="PyrdxlP-dep_Trfase"/>
</dbReference>
<dbReference type="PANTHER" id="PTHR11999:SF165">
    <property type="entry name" value="DECARBOXYLASE, PUTATIVE (AFU_ORTHOLOGUE AFUA_2G04980)-RELATED"/>
    <property type="match status" value="1"/>
</dbReference>
<dbReference type="STRING" id="1220924.W2RVP3"/>
<dbReference type="Gene3D" id="3.40.640.10">
    <property type="entry name" value="Type I PLP-dependent aspartate aminotransferase-like (Major domain)"/>
    <property type="match status" value="1"/>
</dbReference>
<feature type="modified residue" description="N6-(pyridoxal phosphate)lysine" evidence="5">
    <location>
        <position position="345"/>
    </location>
</feature>
<dbReference type="OrthoDB" id="2161780at2759"/>
<evidence type="ECO:0000313" key="8">
    <source>
        <dbReference type="Proteomes" id="UP000030752"/>
    </source>
</evidence>
<comment type="similarity">
    <text evidence="2 6">Belongs to the group II decarboxylase family.</text>
</comment>
<dbReference type="PANTHER" id="PTHR11999">
    <property type="entry name" value="GROUP II PYRIDOXAL-5-PHOSPHATE DECARBOXYLASE"/>
    <property type="match status" value="1"/>
</dbReference>
<comment type="cofactor">
    <cofactor evidence="1 5 6">
        <name>pyridoxal 5'-phosphate</name>
        <dbReference type="ChEBI" id="CHEBI:597326"/>
    </cofactor>
</comment>
<dbReference type="GO" id="GO:0016831">
    <property type="term" value="F:carboxy-lyase activity"/>
    <property type="evidence" value="ECO:0007669"/>
    <property type="project" value="TreeGrafter"/>
</dbReference>